<evidence type="ECO:0000313" key="3">
    <source>
        <dbReference type="Proteomes" id="UP001358417"/>
    </source>
</evidence>
<reference evidence="2 3" key="1">
    <citation type="submission" date="2023-08" db="EMBL/GenBank/DDBJ databases">
        <title>Black Yeasts Isolated from many extreme environments.</title>
        <authorList>
            <person name="Coleine C."/>
            <person name="Stajich J.E."/>
            <person name="Selbmann L."/>
        </authorList>
    </citation>
    <scope>NUCLEOTIDE SEQUENCE [LARGE SCALE GENOMIC DNA]</scope>
    <source>
        <strain evidence="2 3">CCFEE 5792</strain>
    </source>
</reference>
<dbReference type="RefSeq" id="XP_064709677.1">
    <property type="nucleotide sequence ID" value="XM_064853278.1"/>
</dbReference>
<feature type="compositionally biased region" description="Polar residues" evidence="1">
    <location>
        <begin position="144"/>
        <end position="153"/>
    </location>
</feature>
<keyword evidence="3" id="KW-1185">Reference proteome</keyword>
<organism evidence="2 3">
    <name type="scientific">Exophiala bonariae</name>
    <dbReference type="NCBI Taxonomy" id="1690606"/>
    <lineage>
        <taxon>Eukaryota</taxon>
        <taxon>Fungi</taxon>
        <taxon>Dikarya</taxon>
        <taxon>Ascomycota</taxon>
        <taxon>Pezizomycotina</taxon>
        <taxon>Eurotiomycetes</taxon>
        <taxon>Chaetothyriomycetidae</taxon>
        <taxon>Chaetothyriales</taxon>
        <taxon>Herpotrichiellaceae</taxon>
        <taxon>Exophiala</taxon>
    </lineage>
</organism>
<accession>A0AAV9NJJ5</accession>
<dbReference type="AlphaFoldDB" id="A0AAV9NJJ5"/>
<dbReference type="Proteomes" id="UP001358417">
    <property type="component" value="Unassembled WGS sequence"/>
</dbReference>
<comment type="caution">
    <text evidence="2">The sequence shown here is derived from an EMBL/GenBank/DDBJ whole genome shotgun (WGS) entry which is preliminary data.</text>
</comment>
<sequence length="311" mass="35652">MLIEYSHDRVGGPQRPSLLWKPLPDQMLFDSNHLAALLPLDLDDEYITPNLLYQQPPSETPLATGFTGLIHIFLCLMDLPHEVVGGPKISLSTTTGDSSAHYNNRPDYQVLTRMFERVKYVLDDISPQMALWQGERAGSDADDNTTTTEASNTRADQIESLRANLQVTRLWVRSLIFERLLAIYHASTHNNNATATPTELSKSHDRQHWSEREDICEQLLAVLYNIKQKNLEPNGITLTYKIRQVAATLLDCPFEEHTSISRRARLYIERFMELLTLLDKYSFQDTQLVVWSDFDTQERQPVSDFMRLSGV</sequence>
<dbReference type="EMBL" id="JAVRRD010000004">
    <property type="protein sequence ID" value="KAK5059856.1"/>
    <property type="molecule type" value="Genomic_DNA"/>
</dbReference>
<name>A0AAV9NJJ5_9EURO</name>
<protein>
    <submittedName>
        <fullName evidence="2">Uncharacterized protein</fullName>
    </submittedName>
</protein>
<dbReference type="GeneID" id="89977897"/>
<feature type="region of interest" description="Disordered" evidence="1">
    <location>
        <begin position="134"/>
        <end position="153"/>
    </location>
</feature>
<proteinExistence type="predicted"/>
<evidence type="ECO:0000313" key="2">
    <source>
        <dbReference type="EMBL" id="KAK5059856.1"/>
    </source>
</evidence>
<gene>
    <name evidence="2" type="ORF">LTR84_009739</name>
</gene>
<evidence type="ECO:0000256" key="1">
    <source>
        <dbReference type="SAM" id="MobiDB-lite"/>
    </source>
</evidence>